<reference evidence="1 2" key="1">
    <citation type="submission" date="2020-03" db="EMBL/GenBank/DDBJ databases">
        <title>Is there a link between lipid content and antibiotic production in Streptomyces?</title>
        <authorList>
            <person name="David M."/>
            <person name="Lejeune C."/>
            <person name="Abreu S."/>
            <person name="Thibessard A."/>
            <person name="Leblond P."/>
            <person name="Chaminade P."/>
            <person name="Virolle M.-J."/>
        </authorList>
    </citation>
    <scope>NUCLEOTIDE SEQUENCE [LARGE SCALE GENOMIC DNA]</scope>
    <source>
        <strain evidence="1 2">DSM 41481</strain>
    </source>
</reference>
<dbReference type="Pfam" id="PF01202">
    <property type="entry name" value="SKI"/>
    <property type="match status" value="1"/>
</dbReference>
<dbReference type="SUPFAM" id="SSF52540">
    <property type="entry name" value="P-loop containing nucleoside triphosphate hydrolases"/>
    <property type="match status" value="1"/>
</dbReference>
<dbReference type="EMBL" id="CP050692">
    <property type="protein sequence ID" value="QIT43272.1"/>
    <property type="molecule type" value="Genomic_DNA"/>
</dbReference>
<evidence type="ECO:0000313" key="2">
    <source>
        <dbReference type="Proteomes" id="UP000502504"/>
    </source>
</evidence>
<evidence type="ECO:0000313" key="1">
    <source>
        <dbReference type="EMBL" id="QIT43272.1"/>
    </source>
</evidence>
<accession>A0AAE6Y5H3</accession>
<protein>
    <recommendedName>
        <fullName evidence="3">Shikimate kinase</fullName>
    </recommendedName>
</protein>
<name>A0AAE6Y5H3_STRAT</name>
<gene>
    <name evidence="1" type="ORF">HCX60_06875</name>
</gene>
<proteinExistence type="predicted"/>
<sequence>MSGGVPWMVLVGPAGVGKSTLGRELAARTCRLFVDLDAVADAYYAQVGWSMDRLRERIAAVGRLEAEAEWEPARAHAVVRVVADHPGAVVALGAGHTSYADRWHLAAVRAALGRCPEVVRILPSADREVSLGVLRRRCEVDKGRSWVVDGHDFLAHWLDDPGARLVATRTVHTDGETPAQTAARLI</sequence>
<dbReference type="Proteomes" id="UP000502504">
    <property type="component" value="Chromosome"/>
</dbReference>
<dbReference type="InterPro" id="IPR027417">
    <property type="entry name" value="P-loop_NTPase"/>
</dbReference>
<dbReference type="AlphaFoldDB" id="A0AAE6Y5H3"/>
<organism evidence="1 2">
    <name type="scientific">Streptomyces antibioticus</name>
    <dbReference type="NCBI Taxonomy" id="1890"/>
    <lineage>
        <taxon>Bacteria</taxon>
        <taxon>Bacillati</taxon>
        <taxon>Actinomycetota</taxon>
        <taxon>Actinomycetes</taxon>
        <taxon>Kitasatosporales</taxon>
        <taxon>Streptomycetaceae</taxon>
        <taxon>Streptomyces</taxon>
    </lineage>
</organism>
<dbReference type="Gene3D" id="3.40.50.300">
    <property type="entry name" value="P-loop containing nucleotide triphosphate hydrolases"/>
    <property type="match status" value="1"/>
</dbReference>
<dbReference type="PRINTS" id="PR01100">
    <property type="entry name" value="SHIKIMTKNASE"/>
</dbReference>
<dbReference type="InterPro" id="IPR031322">
    <property type="entry name" value="Shikimate/glucono_kinase"/>
</dbReference>
<evidence type="ECO:0008006" key="3">
    <source>
        <dbReference type="Google" id="ProtNLM"/>
    </source>
</evidence>